<dbReference type="Gene3D" id="3.20.20.210">
    <property type="match status" value="1"/>
</dbReference>
<dbReference type="AlphaFoldDB" id="X1QH56"/>
<gene>
    <name evidence="1" type="ORF">S06H3_48504</name>
</gene>
<name>X1QH56_9ZZZZ</name>
<evidence type="ECO:0000313" key="1">
    <source>
        <dbReference type="EMBL" id="GAI42599.1"/>
    </source>
</evidence>
<dbReference type="EMBL" id="BARV01030547">
    <property type="protein sequence ID" value="GAI42599.1"/>
    <property type="molecule type" value="Genomic_DNA"/>
</dbReference>
<organism evidence="1">
    <name type="scientific">marine sediment metagenome</name>
    <dbReference type="NCBI Taxonomy" id="412755"/>
    <lineage>
        <taxon>unclassified sequences</taxon>
        <taxon>metagenomes</taxon>
        <taxon>ecological metagenomes</taxon>
    </lineage>
</organism>
<proteinExistence type="predicted"/>
<accession>X1QH56</accession>
<dbReference type="SUPFAM" id="SSF51726">
    <property type="entry name" value="UROD/MetE-like"/>
    <property type="match status" value="1"/>
</dbReference>
<feature type="non-terminal residue" evidence="1">
    <location>
        <position position="256"/>
    </location>
</feature>
<protein>
    <recommendedName>
        <fullName evidence="2">Uroporphyrinogen decarboxylase (URO-D) domain-containing protein</fullName>
    </recommendedName>
</protein>
<comment type="caution">
    <text evidence="1">The sequence shown here is derived from an EMBL/GenBank/DDBJ whole genome shotgun (WGS) entry which is preliminary data.</text>
</comment>
<evidence type="ECO:0008006" key="2">
    <source>
        <dbReference type="Google" id="ProtNLM"/>
    </source>
</evidence>
<reference evidence="1" key="1">
    <citation type="journal article" date="2014" name="Front. Microbiol.">
        <title>High frequency of phylogenetically diverse reductive dehalogenase-homologous genes in deep subseafloor sedimentary metagenomes.</title>
        <authorList>
            <person name="Kawai M."/>
            <person name="Futagami T."/>
            <person name="Toyoda A."/>
            <person name="Takaki Y."/>
            <person name="Nishi S."/>
            <person name="Hori S."/>
            <person name="Arai W."/>
            <person name="Tsubouchi T."/>
            <person name="Morono Y."/>
            <person name="Uchiyama I."/>
            <person name="Ito T."/>
            <person name="Fujiyama A."/>
            <person name="Inagaki F."/>
            <person name="Takami H."/>
        </authorList>
    </citation>
    <scope>NUCLEOTIDE SEQUENCE</scope>
    <source>
        <strain evidence="1">Expedition CK06-06</strain>
    </source>
</reference>
<dbReference type="InterPro" id="IPR038071">
    <property type="entry name" value="UROD/MetE-like_sf"/>
</dbReference>
<sequence>MLSHALPSQWAGLSLREVERALGVGTPAREGIIFTVRYEGVDVVVSDEGGKRITEYHTPVGTVRNVMGYSEDLAAQGLPGRMEEDLLKGPKDYRVWEWVVEHTHWEPAYDDYLAYDGDIGEDGLPMVAVGDVPIHEFALKLAGYKTAFFQLADHTREVQHLLAVMTEVERERLWPVIWDSSARLLLHGVHLSSQFTPPPVFERYILPYYEEFMPLAHEHGKSVAMHADNDTSLILDHIERAGWDVVECFVTAPMVP</sequence>